<feature type="domain" description="Thymidylate kinase-like" evidence="13">
    <location>
        <begin position="11"/>
        <end position="200"/>
    </location>
</feature>
<dbReference type="NCBIfam" id="TIGR00041">
    <property type="entry name" value="DTMP_kinase"/>
    <property type="match status" value="1"/>
</dbReference>
<keyword evidence="7 12" id="KW-0418">Kinase</keyword>
<dbReference type="STRING" id="1172194.WQQ_40790"/>
<dbReference type="Proteomes" id="UP000003704">
    <property type="component" value="Unassembled WGS sequence"/>
</dbReference>
<evidence type="ECO:0000256" key="8">
    <source>
        <dbReference type="ARBA" id="ARBA00022840"/>
    </source>
</evidence>
<evidence type="ECO:0000256" key="10">
    <source>
        <dbReference type="ARBA" id="ARBA00048743"/>
    </source>
</evidence>
<dbReference type="GO" id="GO:0006233">
    <property type="term" value="P:dTDP biosynthetic process"/>
    <property type="evidence" value="ECO:0007669"/>
    <property type="project" value="InterPro"/>
</dbReference>
<evidence type="ECO:0000256" key="7">
    <source>
        <dbReference type="ARBA" id="ARBA00022777"/>
    </source>
</evidence>
<evidence type="ECO:0000313" key="15">
    <source>
        <dbReference type="Proteomes" id="UP000003704"/>
    </source>
</evidence>
<dbReference type="PANTHER" id="PTHR10344:SF4">
    <property type="entry name" value="UMP-CMP KINASE 2, MITOCHONDRIAL"/>
    <property type="match status" value="1"/>
</dbReference>
<keyword evidence="15" id="KW-1185">Reference proteome</keyword>
<keyword evidence="8 12" id="KW-0067">ATP-binding</keyword>
<dbReference type="PATRIC" id="fig|1172194.4.peg.3963"/>
<evidence type="ECO:0000256" key="6">
    <source>
        <dbReference type="ARBA" id="ARBA00022741"/>
    </source>
</evidence>
<comment type="similarity">
    <text evidence="1 12">Belongs to the thymidylate kinase family.</text>
</comment>
<dbReference type="Pfam" id="PF02223">
    <property type="entry name" value="Thymidylate_kin"/>
    <property type="match status" value="1"/>
</dbReference>
<comment type="function">
    <text evidence="11 12">Phosphorylation of dTMP to form dTDP in both de novo and salvage pathways of dTTP synthesis.</text>
</comment>
<dbReference type="InterPro" id="IPR027417">
    <property type="entry name" value="P-loop_NTPase"/>
</dbReference>
<dbReference type="GO" id="GO:0006235">
    <property type="term" value="P:dTTP biosynthetic process"/>
    <property type="evidence" value="ECO:0007669"/>
    <property type="project" value="UniProtKB-UniRule"/>
</dbReference>
<evidence type="ECO:0000313" key="14">
    <source>
        <dbReference type="EMBL" id="EIT67644.1"/>
    </source>
</evidence>
<protein>
    <recommendedName>
        <fullName evidence="3 12">Thymidylate kinase</fullName>
        <ecNumber evidence="2 12">2.7.4.9</ecNumber>
    </recommendedName>
    <alternativeName>
        <fullName evidence="9 12">dTMP kinase</fullName>
    </alternativeName>
</protein>
<dbReference type="GO" id="GO:0006227">
    <property type="term" value="P:dUDP biosynthetic process"/>
    <property type="evidence" value="ECO:0007669"/>
    <property type="project" value="TreeGrafter"/>
</dbReference>
<comment type="catalytic activity">
    <reaction evidence="10 12">
        <text>dTMP + ATP = dTDP + ADP</text>
        <dbReference type="Rhea" id="RHEA:13517"/>
        <dbReference type="ChEBI" id="CHEBI:30616"/>
        <dbReference type="ChEBI" id="CHEBI:58369"/>
        <dbReference type="ChEBI" id="CHEBI:63528"/>
        <dbReference type="ChEBI" id="CHEBI:456216"/>
        <dbReference type="EC" id="2.7.4.9"/>
    </reaction>
</comment>
<dbReference type="FunFam" id="3.40.50.300:FF:000225">
    <property type="entry name" value="Thymidylate kinase"/>
    <property type="match status" value="1"/>
</dbReference>
<keyword evidence="6 12" id="KW-0547">Nucleotide-binding</keyword>
<evidence type="ECO:0000256" key="2">
    <source>
        <dbReference type="ARBA" id="ARBA00012980"/>
    </source>
</evidence>
<dbReference type="GO" id="GO:0004798">
    <property type="term" value="F:dTMP kinase activity"/>
    <property type="evidence" value="ECO:0007669"/>
    <property type="project" value="UniProtKB-UniRule"/>
</dbReference>
<evidence type="ECO:0000259" key="13">
    <source>
        <dbReference type="Pfam" id="PF02223"/>
    </source>
</evidence>
<dbReference type="RefSeq" id="WP_007187014.1">
    <property type="nucleotide sequence ID" value="NZ_AKGD01000004.1"/>
</dbReference>
<comment type="caution">
    <text evidence="14">The sequence shown here is derived from an EMBL/GenBank/DDBJ whole genome shotgun (WGS) entry which is preliminary data.</text>
</comment>
<reference evidence="14 15" key="1">
    <citation type="journal article" date="2012" name="J. Bacteriol.">
        <title>Genome Sequence of n-Alkane-Degrading Hydrocarboniphaga effusa Strain AP103T (ATCC BAA-332T).</title>
        <authorList>
            <person name="Chang H.K."/>
            <person name="Zylstra G.J."/>
            <person name="Chae J.C."/>
        </authorList>
    </citation>
    <scope>NUCLEOTIDE SEQUENCE [LARGE SCALE GENOMIC DNA]</scope>
    <source>
        <strain evidence="14 15">AP103</strain>
    </source>
</reference>
<evidence type="ECO:0000256" key="1">
    <source>
        <dbReference type="ARBA" id="ARBA00009776"/>
    </source>
</evidence>
<dbReference type="EC" id="2.7.4.9" evidence="2 12"/>
<dbReference type="Gene3D" id="3.40.50.300">
    <property type="entry name" value="P-loop containing nucleotide triphosphate hydrolases"/>
    <property type="match status" value="1"/>
</dbReference>
<dbReference type="PANTHER" id="PTHR10344">
    <property type="entry name" value="THYMIDYLATE KINASE"/>
    <property type="match status" value="1"/>
</dbReference>
<gene>
    <name evidence="12" type="primary">tmk</name>
    <name evidence="14" type="ORF">WQQ_40790</name>
</gene>
<name>I7Z777_9GAMM</name>
<evidence type="ECO:0000256" key="4">
    <source>
        <dbReference type="ARBA" id="ARBA00022679"/>
    </source>
</evidence>
<dbReference type="HAMAP" id="MF_00165">
    <property type="entry name" value="Thymidylate_kinase"/>
    <property type="match status" value="1"/>
</dbReference>
<feature type="binding site" evidence="12">
    <location>
        <begin position="13"/>
        <end position="20"/>
    </location>
    <ligand>
        <name>ATP</name>
        <dbReference type="ChEBI" id="CHEBI:30616"/>
    </ligand>
</feature>
<dbReference type="InterPro" id="IPR018094">
    <property type="entry name" value="Thymidylate_kinase"/>
</dbReference>
<keyword evidence="5 12" id="KW-0545">Nucleotide biosynthesis</keyword>
<sequence length="208" mass="22666">MSYARGRLITLEGGEGAGKTTQARFIAAWLRAQGREVVTTREPGGSPLAEAIRRLVLADWNEGVAPITELLLIFAARSAHLQATVLPALQRGCDVVCDRFVDASWAYQGAGRGVEAHKLAAIEQMVLGDLRPDLTLVFDIDPSVGLARAQGRGDTNRFEAETLAFMQRVRQAYLDRAASEPQRCVVIDASLPSDAVGERIQKILEQRL</sequence>
<dbReference type="AlphaFoldDB" id="I7Z777"/>
<dbReference type="SUPFAM" id="SSF52540">
    <property type="entry name" value="P-loop containing nucleoside triphosphate hydrolases"/>
    <property type="match status" value="1"/>
</dbReference>
<dbReference type="GO" id="GO:0005524">
    <property type="term" value="F:ATP binding"/>
    <property type="evidence" value="ECO:0007669"/>
    <property type="project" value="UniProtKB-UniRule"/>
</dbReference>
<dbReference type="CDD" id="cd01672">
    <property type="entry name" value="TMPK"/>
    <property type="match status" value="1"/>
</dbReference>
<evidence type="ECO:0000256" key="11">
    <source>
        <dbReference type="ARBA" id="ARBA00057735"/>
    </source>
</evidence>
<evidence type="ECO:0000256" key="3">
    <source>
        <dbReference type="ARBA" id="ARBA00017144"/>
    </source>
</evidence>
<dbReference type="InterPro" id="IPR039430">
    <property type="entry name" value="Thymidylate_kin-like_dom"/>
</dbReference>
<evidence type="ECO:0000256" key="5">
    <source>
        <dbReference type="ARBA" id="ARBA00022727"/>
    </source>
</evidence>
<proteinExistence type="inferred from homology"/>
<dbReference type="OrthoDB" id="9774907at2"/>
<accession>I7Z777</accession>
<dbReference type="GO" id="GO:0005829">
    <property type="term" value="C:cytosol"/>
    <property type="evidence" value="ECO:0007669"/>
    <property type="project" value="TreeGrafter"/>
</dbReference>
<evidence type="ECO:0000256" key="9">
    <source>
        <dbReference type="ARBA" id="ARBA00029962"/>
    </source>
</evidence>
<evidence type="ECO:0000256" key="12">
    <source>
        <dbReference type="HAMAP-Rule" id="MF_00165"/>
    </source>
</evidence>
<keyword evidence="4 12" id="KW-0808">Transferase</keyword>
<organism evidence="14 15">
    <name type="scientific">Hydrocarboniphaga effusa AP103</name>
    <dbReference type="NCBI Taxonomy" id="1172194"/>
    <lineage>
        <taxon>Bacteria</taxon>
        <taxon>Pseudomonadati</taxon>
        <taxon>Pseudomonadota</taxon>
        <taxon>Gammaproteobacteria</taxon>
        <taxon>Nevskiales</taxon>
        <taxon>Nevskiaceae</taxon>
        <taxon>Hydrocarboniphaga</taxon>
    </lineage>
</organism>
<dbReference type="EMBL" id="AKGD01000004">
    <property type="protein sequence ID" value="EIT67644.1"/>
    <property type="molecule type" value="Genomic_DNA"/>
</dbReference>